<dbReference type="PANTHER" id="PTHR43762:SF1">
    <property type="entry name" value="D-ARABINONO-1,4-LACTONE OXIDASE"/>
    <property type="match status" value="1"/>
</dbReference>
<dbReference type="InterPro" id="IPR006094">
    <property type="entry name" value="Oxid_FAD_bind_N"/>
</dbReference>
<dbReference type="PANTHER" id="PTHR43762">
    <property type="entry name" value="L-GULONOLACTONE OXIDASE"/>
    <property type="match status" value="1"/>
</dbReference>
<dbReference type="UniPathway" id="UPA00771">
    <property type="reaction ID" value="UER00766"/>
</dbReference>
<evidence type="ECO:0000313" key="14">
    <source>
        <dbReference type="Proteomes" id="UP000317494"/>
    </source>
</evidence>
<dbReference type="Gene3D" id="3.80.10.10">
    <property type="entry name" value="Ribonuclease Inhibitor"/>
    <property type="match status" value="1"/>
</dbReference>
<accession>A0A507D2J4</accession>
<evidence type="ECO:0000256" key="3">
    <source>
        <dbReference type="ARBA" id="ARBA00005083"/>
    </source>
</evidence>
<dbReference type="PROSITE" id="PS51387">
    <property type="entry name" value="FAD_PCMH"/>
    <property type="match status" value="1"/>
</dbReference>
<keyword evidence="9" id="KW-0472">Membrane</keyword>
<dbReference type="EMBL" id="QEAN01000148">
    <property type="protein sequence ID" value="TPX45692.1"/>
    <property type="molecule type" value="Genomic_DNA"/>
</dbReference>
<dbReference type="GO" id="GO:0031966">
    <property type="term" value="C:mitochondrial membrane"/>
    <property type="evidence" value="ECO:0007669"/>
    <property type="project" value="UniProtKB-SubCell"/>
</dbReference>
<dbReference type="InterPro" id="IPR036318">
    <property type="entry name" value="FAD-bd_PCMH-like_sf"/>
</dbReference>
<dbReference type="Pfam" id="PF04030">
    <property type="entry name" value="ALO"/>
    <property type="match status" value="1"/>
</dbReference>
<evidence type="ECO:0000256" key="1">
    <source>
        <dbReference type="ARBA" id="ARBA00001974"/>
    </source>
</evidence>
<comment type="similarity">
    <text evidence="4 11">Belongs to the oxygen-dependent FAD-linked oxidoreductase family.</text>
</comment>
<dbReference type="GO" id="GO:0003885">
    <property type="term" value="F:D-arabinono-1,4-lactone oxidase activity"/>
    <property type="evidence" value="ECO:0007669"/>
    <property type="project" value="UniProtKB-UniRule"/>
</dbReference>
<dbReference type="GO" id="GO:0071949">
    <property type="term" value="F:FAD binding"/>
    <property type="evidence" value="ECO:0007669"/>
    <property type="project" value="UniProtKB-UniRule"/>
</dbReference>
<dbReference type="EC" id="1.1.3.37" evidence="5 11"/>
<keyword evidence="14" id="KW-1185">Reference proteome</keyword>
<gene>
    <name evidence="13" type="ORF">SeMB42_g03911</name>
</gene>
<dbReference type="AlphaFoldDB" id="A0A507D2J4"/>
<dbReference type="InterPro" id="IPR016171">
    <property type="entry name" value="Vanillyl_alc_oxidase_C-sub2"/>
</dbReference>
<organism evidence="13 14">
    <name type="scientific">Synchytrium endobioticum</name>
    <dbReference type="NCBI Taxonomy" id="286115"/>
    <lineage>
        <taxon>Eukaryota</taxon>
        <taxon>Fungi</taxon>
        <taxon>Fungi incertae sedis</taxon>
        <taxon>Chytridiomycota</taxon>
        <taxon>Chytridiomycota incertae sedis</taxon>
        <taxon>Chytridiomycetes</taxon>
        <taxon>Synchytriales</taxon>
        <taxon>Synchytriaceae</taxon>
        <taxon>Synchytrium</taxon>
    </lineage>
</organism>
<keyword evidence="6 11" id="KW-0285">Flavoprotein</keyword>
<keyword evidence="11" id="KW-0496">Mitochondrion</keyword>
<protein>
    <recommendedName>
        <fullName evidence="5 11">D-arabinono-1,4-lactone oxidase</fullName>
        <shortName evidence="11">ALO</shortName>
        <ecNumber evidence="5 11">1.1.3.37</ecNumber>
    </recommendedName>
    <alternativeName>
        <fullName evidence="10 11">L-galactono-gamma-lactone oxidase</fullName>
    </alternativeName>
</protein>
<keyword evidence="7 11" id="KW-0274">FAD</keyword>
<comment type="caution">
    <text evidence="13">The sequence shown here is derived from an EMBL/GenBank/DDBJ whole genome shotgun (WGS) entry which is preliminary data.</text>
</comment>
<reference evidence="13 14" key="1">
    <citation type="journal article" date="2019" name="Sci. Rep.">
        <title>Comparative genomics of chytrid fungi reveal insights into the obligate biotrophic and pathogenic lifestyle of Synchytrium endobioticum.</title>
        <authorList>
            <person name="van de Vossenberg B.T.L.H."/>
            <person name="Warris S."/>
            <person name="Nguyen H.D.T."/>
            <person name="van Gent-Pelzer M.P.E."/>
            <person name="Joly D.L."/>
            <person name="van de Geest H.C."/>
            <person name="Bonants P.J.M."/>
            <person name="Smith D.S."/>
            <person name="Levesque C.A."/>
            <person name="van der Lee T.A.J."/>
        </authorList>
    </citation>
    <scope>NUCLEOTIDE SEQUENCE [LARGE SCALE GENOMIC DNA]</scope>
    <source>
        <strain evidence="13 14">MB42</strain>
    </source>
</reference>
<dbReference type="InterPro" id="IPR010031">
    <property type="entry name" value="FAD_lactone_oxidase-like"/>
</dbReference>
<dbReference type="SUPFAM" id="SSF52047">
    <property type="entry name" value="RNI-like"/>
    <property type="match status" value="1"/>
</dbReference>
<evidence type="ECO:0000256" key="11">
    <source>
        <dbReference type="RuleBase" id="RU367158"/>
    </source>
</evidence>
<evidence type="ECO:0000256" key="5">
    <source>
        <dbReference type="ARBA" id="ARBA00013136"/>
    </source>
</evidence>
<comment type="pathway">
    <text evidence="3 11">Cofactor biosynthesis; D-erythroascorbate biosynthesis; dehydro-D-arabinono-1,4-lactone from D-arabinose: step 2/2.</text>
</comment>
<keyword evidence="8 11" id="KW-0560">Oxidoreductase</keyword>
<dbReference type="Proteomes" id="UP000317494">
    <property type="component" value="Unassembled WGS sequence"/>
</dbReference>
<evidence type="ECO:0000256" key="4">
    <source>
        <dbReference type="ARBA" id="ARBA00005466"/>
    </source>
</evidence>
<comment type="catalytic activity">
    <reaction evidence="11">
        <text>D-arabinono-1,4-lactone + O2 = dehydro-D-arabinono-1,4-lactone + H2O2 + H(+)</text>
        <dbReference type="Rhea" id="RHEA:23756"/>
        <dbReference type="ChEBI" id="CHEBI:15378"/>
        <dbReference type="ChEBI" id="CHEBI:15379"/>
        <dbReference type="ChEBI" id="CHEBI:16240"/>
        <dbReference type="ChEBI" id="CHEBI:16292"/>
        <dbReference type="ChEBI" id="CHEBI:58277"/>
        <dbReference type="EC" id="1.1.3.37"/>
    </reaction>
</comment>
<dbReference type="InterPro" id="IPR032675">
    <property type="entry name" value="LRR_dom_sf"/>
</dbReference>
<feature type="domain" description="FAD-binding PCMH-type" evidence="12">
    <location>
        <begin position="181"/>
        <end position="351"/>
    </location>
</feature>
<evidence type="ECO:0000256" key="7">
    <source>
        <dbReference type="ARBA" id="ARBA00022827"/>
    </source>
</evidence>
<dbReference type="SUPFAM" id="SSF56176">
    <property type="entry name" value="FAD-binding/transporter-associated domain-like"/>
    <property type="match status" value="1"/>
</dbReference>
<evidence type="ECO:0000256" key="6">
    <source>
        <dbReference type="ARBA" id="ARBA00022630"/>
    </source>
</evidence>
<dbReference type="Pfam" id="PF13516">
    <property type="entry name" value="LRR_6"/>
    <property type="match status" value="2"/>
</dbReference>
<evidence type="ECO:0000259" key="12">
    <source>
        <dbReference type="PROSITE" id="PS51387"/>
    </source>
</evidence>
<comment type="cofactor">
    <cofactor evidence="1 11">
        <name>FAD</name>
        <dbReference type="ChEBI" id="CHEBI:57692"/>
    </cofactor>
</comment>
<evidence type="ECO:0000256" key="8">
    <source>
        <dbReference type="ARBA" id="ARBA00023002"/>
    </source>
</evidence>
<dbReference type="SMART" id="SM00368">
    <property type="entry name" value="LRR_RI"/>
    <property type="match status" value="4"/>
</dbReference>
<sequence>MLNLLVITANPIGEAGAAVLVKGLTSNTSLERLYLSNRHLEDTGLKSIVEFLSTNSHLEELYLSQNGLGNISANILATVLSKNTKLKVLGLAENRIGDEGARSLADTAKSSSSGLALLYRIKNEITDTGANALARTFNSINLSRTPRAKVFLYGNDVRDASLKSDAVYFMPRYFENWSRTYSCVASYHIVAKSEHQVIQAIELARSVRKPLRVVGTGHSPSDIACTSGILLSLDGMNKVLKVDTEQNEITVQAGMKLWELNEVLHKLGWAFPNLGSITEQSIAGAISTATHGTGLNFGNVSTAVVELTMITATGETVVANSHVDATFFSAAVCSLGALGVITRVTLKCSNAFKLKAYQEGVKFDYLMDRFEELAASAEHVRFHWFPLTDDIAIWRASKTTEERNPLQRSWYHDKLCGYYLYEAALYLSAFIPSITPHINRAHCRLEAAKKWPTGPEAGPRHLIDDSFRVFAMECLFRQYVNEWALDRKDAPSALRMLKTMIEEKKWMVHAPVEIRLAQKDDIMLSPATGRDTCYIGVIMYKPYEHTIPYSDYWEGYESIMKSLGGRPHWAKAFKLGPVELARVYPRFTEFVGLVKKMDPEGIFANDYIRRHILGQPATSTLISASKL</sequence>
<dbReference type="STRING" id="286115.A0A507D2J4"/>
<evidence type="ECO:0000256" key="2">
    <source>
        <dbReference type="ARBA" id="ARBA00004370"/>
    </source>
</evidence>
<dbReference type="Gene3D" id="1.10.45.10">
    <property type="entry name" value="Vanillyl-alcohol Oxidase, Chain A, domain 4"/>
    <property type="match status" value="1"/>
</dbReference>
<evidence type="ECO:0000313" key="13">
    <source>
        <dbReference type="EMBL" id="TPX45692.1"/>
    </source>
</evidence>
<dbReference type="InterPro" id="IPR030654">
    <property type="entry name" value="Sugar_lactone_oxidase"/>
</dbReference>
<dbReference type="Gene3D" id="3.30.70.2520">
    <property type="match status" value="1"/>
</dbReference>
<dbReference type="InterPro" id="IPR001611">
    <property type="entry name" value="Leu-rich_rpt"/>
</dbReference>
<proteinExistence type="inferred from homology"/>
<dbReference type="Gene3D" id="3.30.43.10">
    <property type="entry name" value="Uridine Diphospho-n-acetylenolpyruvylglucosamine Reductase, domain 2"/>
    <property type="match status" value="1"/>
</dbReference>
<dbReference type="InterPro" id="IPR007173">
    <property type="entry name" value="ALO_C"/>
</dbReference>
<dbReference type="InterPro" id="IPR016166">
    <property type="entry name" value="FAD-bd_PCMH"/>
</dbReference>
<dbReference type="Gene3D" id="3.30.465.10">
    <property type="match status" value="1"/>
</dbReference>
<dbReference type="VEuPathDB" id="FungiDB:SeMB42_g03911"/>
<dbReference type="NCBIfam" id="TIGR01678">
    <property type="entry name" value="FAD_lactone_ox"/>
    <property type="match status" value="1"/>
</dbReference>
<evidence type="ECO:0000256" key="9">
    <source>
        <dbReference type="ARBA" id="ARBA00023136"/>
    </source>
</evidence>
<dbReference type="InterPro" id="IPR016167">
    <property type="entry name" value="FAD-bd_PCMH_sub1"/>
</dbReference>
<comment type="subcellular location">
    <subcellularLocation>
        <location evidence="2">Membrane</location>
    </subcellularLocation>
    <subcellularLocation>
        <location evidence="11">Mitochondrion membrane</location>
    </subcellularLocation>
</comment>
<dbReference type="Pfam" id="PF01565">
    <property type="entry name" value="FAD_binding_4"/>
    <property type="match status" value="1"/>
</dbReference>
<dbReference type="InterPro" id="IPR016169">
    <property type="entry name" value="FAD-bd_PCMH_sub2"/>
</dbReference>
<evidence type="ECO:0000256" key="10">
    <source>
        <dbReference type="ARBA" id="ARBA00033418"/>
    </source>
</evidence>
<name>A0A507D2J4_9FUNG</name>